<dbReference type="Gene3D" id="2.70.98.10">
    <property type="match status" value="1"/>
</dbReference>
<proteinExistence type="inferred from homology"/>
<evidence type="ECO:0000256" key="4">
    <source>
        <dbReference type="PIRNR" id="PIRNR016020"/>
    </source>
</evidence>
<dbReference type="GO" id="GO:0047938">
    <property type="term" value="F:glucose-6-phosphate 1-epimerase activity"/>
    <property type="evidence" value="ECO:0007669"/>
    <property type="project" value="UniProtKB-UniRule"/>
</dbReference>
<comment type="similarity">
    <text evidence="2 4">Belongs to the glucose-6-phosphate 1-epimerase family.</text>
</comment>
<dbReference type="AlphaFoldDB" id="A0A8D5G9F5"/>
<dbReference type="GO" id="GO:0005737">
    <property type="term" value="C:cytoplasm"/>
    <property type="evidence" value="ECO:0007669"/>
    <property type="project" value="TreeGrafter"/>
</dbReference>
<keyword evidence="7" id="KW-1185">Reference proteome</keyword>
<dbReference type="EC" id="5.1.3.15" evidence="4"/>
<protein>
    <recommendedName>
        <fullName evidence="4">Putative glucose-6-phosphate 1-epimerase</fullName>
        <ecNumber evidence="4">5.1.3.15</ecNumber>
    </recommendedName>
</protein>
<dbReference type="RefSeq" id="WP_221764620.1">
    <property type="nucleotide sequence ID" value="NZ_AP024110.1"/>
</dbReference>
<dbReference type="PANTHER" id="PTHR11122">
    <property type="entry name" value="APOSPORY-ASSOCIATED PROTEIN C-RELATED"/>
    <property type="match status" value="1"/>
</dbReference>
<evidence type="ECO:0000313" key="6">
    <source>
        <dbReference type="EMBL" id="BCM24061.1"/>
    </source>
</evidence>
<name>A0A8D5G9F5_9PROT</name>
<dbReference type="InterPro" id="IPR011013">
    <property type="entry name" value="Gal_mutarotase_sf_dom"/>
</dbReference>
<evidence type="ECO:0000256" key="3">
    <source>
        <dbReference type="ARBA" id="ARBA00023235"/>
    </source>
</evidence>
<feature type="active site" evidence="5">
    <location>
        <position position="179"/>
    </location>
</feature>
<comment type="catalytic activity">
    <reaction evidence="1">
        <text>alpha-D-glucose 6-phosphate = beta-D-glucose 6-phosphate</text>
        <dbReference type="Rhea" id="RHEA:16249"/>
        <dbReference type="ChEBI" id="CHEBI:58225"/>
        <dbReference type="ChEBI" id="CHEBI:58247"/>
        <dbReference type="EC" id="5.1.3.15"/>
    </reaction>
</comment>
<evidence type="ECO:0000256" key="2">
    <source>
        <dbReference type="ARBA" id="ARBA00005866"/>
    </source>
</evidence>
<keyword evidence="3 4" id="KW-0413">Isomerase</keyword>
<sequence length="311" mass="35405">MDTSQSATKEYESKYPSSHVAEDQVRFTKDEAGLDYIEIENRHATAKLALQGAHLMHWHPKHTAQPVLWMSEQSRFEPGRSIRGGIPLCWPWFGAHPTDSSLCMHGFARVTPFSVIDIGQMYNGNTRVILQMKQTENSQRQLSYPYTLTMTIEIGATLSIKLSTTNRATQPFFMGEAFHTYFNVSDVEKVSVSGLDNTEYADKLLDYWRGTQEGDLTFNQEFDRVYVSTKTAVKIHDPAFNRDIVINKKGSSTTVVWTPWQKKAHQMADMAKDDSWRKMLCVETANAMENLVMINPGYTHILAVEYSVESV</sequence>
<accession>A0A8D5G9F5</accession>
<feature type="active site" evidence="5">
    <location>
        <position position="283"/>
    </location>
</feature>
<dbReference type="Proteomes" id="UP000826722">
    <property type="component" value="Chromosome"/>
</dbReference>
<evidence type="ECO:0000313" key="7">
    <source>
        <dbReference type="Proteomes" id="UP000826722"/>
    </source>
</evidence>
<dbReference type="GO" id="GO:0005975">
    <property type="term" value="P:carbohydrate metabolic process"/>
    <property type="evidence" value="ECO:0007669"/>
    <property type="project" value="InterPro"/>
</dbReference>
<dbReference type="Pfam" id="PF01263">
    <property type="entry name" value="Aldose_epim"/>
    <property type="match status" value="1"/>
</dbReference>
<evidence type="ECO:0000256" key="5">
    <source>
        <dbReference type="PIRSR" id="PIRSR016020-1"/>
    </source>
</evidence>
<dbReference type="InterPro" id="IPR014718">
    <property type="entry name" value="GH-type_carb-bd"/>
</dbReference>
<dbReference type="InterPro" id="IPR008183">
    <property type="entry name" value="Aldose_1/G6P_1-epimerase"/>
</dbReference>
<dbReference type="InterPro" id="IPR025532">
    <property type="entry name" value="G6P_1-epimerase"/>
</dbReference>
<dbReference type="PIRSF" id="PIRSF016020">
    <property type="entry name" value="PHexose_mutarotase"/>
    <property type="match status" value="1"/>
</dbReference>
<reference evidence="6" key="1">
    <citation type="journal article" date="2021" name="Arch. Microbiol.">
        <title>Methyloradius palustris gen. nov., sp. nov., a methanol-oxidizing bacterium isolated from snow.</title>
        <authorList>
            <person name="Miyadera T."/>
            <person name="Kojima H."/>
            <person name="Fukui M."/>
        </authorList>
    </citation>
    <scope>NUCLEOTIDE SEQUENCE</scope>
    <source>
        <strain evidence="6">Zm11</strain>
    </source>
</reference>
<dbReference type="PANTHER" id="PTHR11122:SF13">
    <property type="entry name" value="GLUCOSE-6-PHOSPHATE 1-EPIMERASE"/>
    <property type="match status" value="1"/>
</dbReference>
<dbReference type="GO" id="GO:0030246">
    <property type="term" value="F:carbohydrate binding"/>
    <property type="evidence" value="ECO:0007669"/>
    <property type="project" value="UniProtKB-UniRule"/>
</dbReference>
<dbReference type="CDD" id="cd09020">
    <property type="entry name" value="D-hex-6-P-epi_like"/>
    <property type="match status" value="1"/>
</dbReference>
<gene>
    <name evidence="6" type="ORF">ZMTM_03200</name>
</gene>
<dbReference type="EMBL" id="AP024110">
    <property type="protein sequence ID" value="BCM24061.1"/>
    <property type="molecule type" value="Genomic_DNA"/>
</dbReference>
<evidence type="ECO:0000256" key="1">
    <source>
        <dbReference type="ARBA" id="ARBA00001096"/>
    </source>
</evidence>
<dbReference type="KEGG" id="mpau:ZMTM_03200"/>
<dbReference type="SUPFAM" id="SSF74650">
    <property type="entry name" value="Galactose mutarotase-like"/>
    <property type="match status" value="1"/>
</dbReference>
<organism evidence="6 7">
    <name type="scientific">Methyloradius palustris</name>
    <dbReference type="NCBI Taxonomy" id="2778876"/>
    <lineage>
        <taxon>Bacteria</taxon>
        <taxon>Pseudomonadati</taxon>
        <taxon>Pseudomonadota</taxon>
        <taxon>Betaproteobacteria</taxon>
        <taxon>Nitrosomonadales</taxon>
        <taxon>Methylophilaceae</taxon>
        <taxon>Methyloradius</taxon>
    </lineage>
</organism>